<name>A0ABU2D4K1_9EURY</name>
<accession>A0ABU2D4K1</accession>
<protein>
    <submittedName>
        <fullName evidence="1">Uncharacterized protein</fullName>
    </submittedName>
</protein>
<evidence type="ECO:0000313" key="1">
    <source>
        <dbReference type="EMBL" id="MDR7666881.1"/>
    </source>
</evidence>
<dbReference type="RefSeq" id="WP_310576908.1">
    <property type="nucleotide sequence ID" value="NZ_JAVKPK010000073.1"/>
</dbReference>
<keyword evidence="2" id="KW-1185">Reference proteome</keyword>
<sequence length="57" mass="6649">MPPAATRRYVSSILTSDLKNGELSRERVKYLESFLVERAEKYCLEVRGDEGRKRKSE</sequence>
<reference evidence="2" key="1">
    <citation type="submission" date="2023-07" db="EMBL/GenBank/DDBJ databases">
        <title>Whole-genome sequencing of a new Methanosarcina sp. Z-7115.</title>
        <authorList>
            <person name="Zhilina T.N."/>
            <person name="Merkel A.Y."/>
        </authorList>
    </citation>
    <scope>NUCLEOTIDE SEQUENCE [LARGE SCALE GENOMIC DNA]</scope>
    <source>
        <strain evidence="2">Z-7115</strain>
    </source>
</reference>
<dbReference type="EMBL" id="JAVKPK010000073">
    <property type="protein sequence ID" value="MDR7666881.1"/>
    <property type="molecule type" value="Genomic_DNA"/>
</dbReference>
<dbReference type="Proteomes" id="UP001246244">
    <property type="component" value="Unassembled WGS sequence"/>
</dbReference>
<organism evidence="1 2">
    <name type="scientific">Methanosarcina baikalica</name>
    <dbReference type="NCBI Taxonomy" id="3073890"/>
    <lineage>
        <taxon>Archaea</taxon>
        <taxon>Methanobacteriati</taxon>
        <taxon>Methanobacteriota</taxon>
        <taxon>Stenosarchaea group</taxon>
        <taxon>Methanomicrobia</taxon>
        <taxon>Methanosarcinales</taxon>
        <taxon>Methanosarcinaceae</taxon>
        <taxon>Methanosarcina</taxon>
    </lineage>
</organism>
<comment type="caution">
    <text evidence="1">The sequence shown here is derived from an EMBL/GenBank/DDBJ whole genome shotgun (WGS) entry which is preliminary data.</text>
</comment>
<evidence type="ECO:0000313" key="2">
    <source>
        <dbReference type="Proteomes" id="UP001246244"/>
    </source>
</evidence>
<gene>
    <name evidence="1" type="ORF">RG963_14060</name>
</gene>
<proteinExistence type="predicted"/>